<dbReference type="Gene3D" id="1.10.240.10">
    <property type="entry name" value="Tyrosyl-Transfer RNA Synthetase"/>
    <property type="match status" value="1"/>
</dbReference>
<keyword evidence="4" id="KW-0880">Kelch repeat</keyword>
<comment type="similarity">
    <text evidence="2 14">Belongs to the class-I aminoacyl-tRNA synthetase family.</text>
</comment>
<keyword evidence="5" id="KW-0963">Cytoplasm</keyword>
<dbReference type="PANTHER" id="PTHR15526:SF5">
    <property type="entry name" value="MUSKELIN"/>
    <property type="match status" value="1"/>
</dbReference>
<accession>A0A899G0D7</accession>
<dbReference type="InterPro" id="IPR014729">
    <property type="entry name" value="Rossmann-like_a/b/a_fold"/>
</dbReference>
<dbReference type="EMBL" id="CP054534">
    <property type="protein sequence ID" value="QSL64808.1"/>
    <property type="molecule type" value="Genomic_DNA"/>
</dbReference>
<dbReference type="PANTHER" id="PTHR15526">
    <property type="entry name" value="MUSKELIN"/>
    <property type="match status" value="1"/>
</dbReference>
<dbReference type="GO" id="GO:0005524">
    <property type="term" value="F:ATP binding"/>
    <property type="evidence" value="ECO:0007669"/>
    <property type="project" value="UniProtKB-KW"/>
</dbReference>
<dbReference type="GO" id="GO:0004831">
    <property type="term" value="F:tyrosine-tRNA ligase activity"/>
    <property type="evidence" value="ECO:0007669"/>
    <property type="project" value="UniProtKB-EC"/>
</dbReference>
<dbReference type="InterPro" id="IPR008979">
    <property type="entry name" value="Galactose-bd-like_sf"/>
</dbReference>
<dbReference type="FunFam" id="3.40.50.620:FF:000040">
    <property type="entry name" value="Tyrosine--tRNA ligase"/>
    <property type="match status" value="1"/>
</dbReference>
<evidence type="ECO:0000256" key="13">
    <source>
        <dbReference type="ARBA" id="ARBA00048248"/>
    </source>
</evidence>
<evidence type="ECO:0000256" key="8">
    <source>
        <dbReference type="ARBA" id="ARBA00022741"/>
    </source>
</evidence>
<evidence type="ECO:0000256" key="6">
    <source>
        <dbReference type="ARBA" id="ARBA00022598"/>
    </source>
</evidence>
<evidence type="ECO:0000313" key="17">
    <source>
        <dbReference type="Proteomes" id="UP000663699"/>
    </source>
</evidence>
<keyword evidence="11 14" id="KW-0030">Aminoacyl-tRNA synthetase</keyword>
<dbReference type="InterPro" id="IPR015915">
    <property type="entry name" value="Kelch-typ_b-propeller"/>
</dbReference>
<dbReference type="CDD" id="cd00805">
    <property type="entry name" value="TyrRS_core"/>
    <property type="match status" value="1"/>
</dbReference>
<feature type="domain" description="Muskelin N-terminal" evidence="15">
    <location>
        <begin position="345"/>
        <end position="540"/>
    </location>
</feature>
<dbReference type="EC" id="6.1.1.1" evidence="3 14"/>
<comment type="catalytic activity">
    <reaction evidence="13 14">
        <text>tRNA(Tyr) + L-tyrosine + ATP = L-tyrosyl-tRNA(Tyr) + AMP + diphosphate + H(+)</text>
        <dbReference type="Rhea" id="RHEA:10220"/>
        <dbReference type="Rhea" id="RHEA-COMP:9706"/>
        <dbReference type="Rhea" id="RHEA-COMP:9707"/>
        <dbReference type="ChEBI" id="CHEBI:15378"/>
        <dbReference type="ChEBI" id="CHEBI:30616"/>
        <dbReference type="ChEBI" id="CHEBI:33019"/>
        <dbReference type="ChEBI" id="CHEBI:58315"/>
        <dbReference type="ChEBI" id="CHEBI:78442"/>
        <dbReference type="ChEBI" id="CHEBI:78536"/>
        <dbReference type="ChEBI" id="CHEBI:456215"/>
        <dbReference type="EC" id="6.1.1.1"/>
    </reaction>
</comment>
<keyword evidence="7" id="KW-0677">Repeat</keyword>
<dbReference type="Gene3D" id="3.40.50.620">
    <property type="entry name" value="HUPs"/>
    <property type="match status" value="1"/>
</dbReference>
<evidence type="ECO:0000256" key="10">
    <source>
        <dbReference type="ARBA" id="ARBA00022917"/>
    </source>
</evidence>
<dbReference type="Gene3D" id="2.120.10.80">
    <property type="entry name" value="Kelch-type beta propeller"/>
    <property type="match status" value="2"/>
</dbReference>
<dbReference type="SUPFAM" id="SSF52374">
    <property type="entry name" value="Nucleotidylyl transferase"/>
    <property type="match status" value="1"/>
</dbReference>
<dbReference type="NCBIfam" id="TIGR00234">
    <property type="entry name" value="tyrS"/>
    <property type="match status" value="1"/>
</dbReference>
<keyword evidence="10 14" id="KW-0648">Protein biosynthesis</keyword>
<organism evidence="16 17">
    <name type="scientific">Pneumocystis wakefieldiae</name>
    <dbReference type="NCBI Taxonomy" id="38082"/>
    <lineage>
        <taxon>Eukaryota</taxon>
        <taxon>Fungi</taxon>
        <taxon>Dikarya</taxon>
        <taxon>Ascomycota</taxon>
        <taxon>Taphrinomycotina</taxon>
        <taxon>Pneumocystomycetes</taxon>
        <taxon>Pneumocystaceae</taxon>
        <taxon>Pneumocystis</taxon>
    </lineage>
</organism>
<keyword evidence="8 14" id="KW-0547">Nucleotide-binding</keyword>
<evidence type="ECO:0000256" key="5">
    <source>
        <dbReference type="ARBA" id="ARBA00022490"/>
    </source>
</evidence>
<evidence type="ECO:0000256" key="12">
    <source>
        <dbReference type="ARBA" id="ARBA00033323"/>
    </source>
</evidence>
<reference evidence="16" key="1">
    <citation type="submission" date="2020-06" db="EMBL/GenBank/DDBJ databases">
        <title>Genomes of multiple members of Pneumocystis genus reveal paths to human pathogen Pneumocystis jirovecii.</title>
        <authorList>
            <person name="Cisse O.H."/>
            <person name="Ma L."/>
            <person name="Dekker J."/>
            <person name="Khil P."/>
            <person name="Jo J."/>
            <person name="Brenchley J."/>
            <person name="Blair R."/>
            <person name="Pahar B."/>
            <person name="Chabe M."/>
            <person name="Van Rompay K.A."/>
            <person name="Keesler R."/>
            <person name="Sukura A."/>
            <person name="Hirsch V."/>
            <person name="Kutty G."/>
            <person name="Liu Y."/>
            <person name="Peng L."/>
            <person name="Chen J."/>
            <person name="Song J."/>
            <person name="Weissenbacher-Lang C."/>
            <person name="Xu J."/>
            <person name="Upham N.S."/>
            <person name="Stajich J.E."/>
            <person name="Cuomo C.A."/>
            <person name="Cushion M.T."/>
            <person name="Kovacs J.A."/>
        </authorList>
    </citation>
    <scope>NUCLEOTIDE SEQUENCE</scope>
    <source>
        <strain evidence="16">2A</strain>
    </source>
</reference>
<dbReference type="Pfam" id="PF00579">
    <property type="entry name" value="tRNA-synt_1b"/>
    <property type="match status" value="1"/>
</dbReference>
<evidence type="ECO:0000256" key="4">
    <source>
        <dbReference type="ARBA" id="ARBA00022441"/>
    </source>
</evidence>
<proteinExistence type="inferred from homology"/>
<evidence type="ECO:0000256" key="9">
    <source>
        <dbReference type="ARBA" id="ARBA00022840"/>
    </source>
</evidence>
<evidence type="ECO:0000259" key="15">
    <source>
        <dbReference type="Pfam" id="PF06588"/>
    </source>
</evidence>
<sequence length="1038" mass="119224">MTIARSSWGTSPTGKPHCGYFVPLIKIADFLKADVEVTILFADIHAFLDNLKSPIDIVEYRAKYYEYIIKAILKSIGVSIEKLRFVLGSSYQLTSKYSMDNLRLCTIVTEHNAKKAGAEVVKQVENSLLSGLLYPVMQALDEEHLDCDAQFGGVDQRKIFTFAEKYLPLIGYKKRIHLMSPMITGLSGGKMSSSGNENNKIDILDDAETVKKKINKALCVEGAVENNSLLEFAKHVIFPVFALKGITTLIINREEKWGGPVSYSSYDLLELDYLSPQDLKIGIYDSLNFLLESIRLEFAGNEEFQQILHLAYPDQEKQKPKKGCNKNIKDDQDPIEKELANEKSHDILYSIDSWSSYSSTYHPSHILVDSPEDQGSRWSSTNSTSEQYIIIKLNQLSIVKEITFGKYYKPHVCNLKELKVYGGPSRNSMLLVLHTGLTNDVESESFQLLRKSRKHNTHVPILFLKIVPLAVWGTDFNFSIWHVKIHGWTCRKIVTNAMNNLESKLETYALKLTLTHLRRRNSIKTFKLLSSLFPIELEHPFLNNLYQTLVIDGNFAKAELLIDEAQSMNAFSEYISKQCYNSLWVENIQSDLYNIPGVRGGHQMCIDQEEKTIYLFGGWDGYKDLSDFWSYSIKYNTWKKISDDTSLQNGPSPRSCHKICFDSKEKKIYVLGKFIEANQRNQENICVADFWTWDIKTEKWECISKNTANDNGPSLIFDHAMCIDESNQIIYVFGGRIVTLDPSVNKLSDFFCYSIPNRTWKTLRKDSNSLVPTISTLRSRIGHSMLFEPILRCLFIFAGQRCKEYLSDFYLYDIDKDKISVISMDYSNDGGPEGGFTQRATLNPKKKEIIVLSGLIKDKKSNQEIVRSSAWVYYYGNNIKHGVWNKINQNDNNDFSKGKNKPCPRYAHQLIYDEESELHFLYGGNPRNKDFPKERLGDFWTLELQKELCHVLSSIDALSYLHNELSALLDHSNKEEIYSFYSLITNELLAPKSEKCTDDTEMKNLIHTLRMEVFDNLIDFFPQNWRGPNEKLIDLIKL</sequence>
<keyword evidence="6 14" id="KW-0436">Ligase</keyword>
<keyword evidence="17" id="KW-1185">Reference proteome</keyword>
<dbReference type="InterPro" id="IPR010565">
    <property type="entry name" value="Muskelin_N"/>
</dbReference>
<dbReference type="Gene3D" id="2.60.120.260">
    <property type="entry name" value="Galactose-binding domain-like"/>
    <property type="match status" value="1"/>
</dbReference>
<dbReference type="InterPro" id="IPR002307">
    <property type="entry name" value="Tyr-tRNA-ligase"/>
</dbReference>
<dbReference type="Pfam" id="PF06588">
    <property type="entry name" value="Muskelin_N"/>
    <property type="match status" value="1"/>
</dbReference>
<dbReference type="SUPFAM" id="SSF117281">
    <property type="entry name" value="Kelch motif"/>
    <property type="match status" value="1"/>
</dbReference>
<dbReference type="GO" id="GO:0005737">
    <property type="term" value="C:cytoplasm"/>
    <property type="evidence" value="ECO:0007669"/>
    <property type="project" value="UniProtKB-SubCell"/>
</dbReference>
<dbReference type="Pfam" id="PF24681">
    <property type="entry name" value="Kelch_KLHDC2_KLHL20_DRC7"/>
    <property type="match status" value="1"/>
</dbReference>
<keyword evidence="9 14" id="KW-0067">ATP-binding</keyword>
<dbReference type="InterPro" id="IPR052456">
    <property type="entry name" value="CTLH_complex_component"/>
</dbReference>
<dbReference type="SUPFAM" id="SSF49785">
    <property type="entry name" value="Galactose-binding domain-like"/>
    <property type="match status" value="1"/>
</dbReference>
<gene>
    <name evidence="16" type="ORF">MERGE_002110</name>
</gene>
<dbReference type="AlphaFoldDB" id="A0A899G0D7"/>
<evidence type="ECO:0000313" key="16">
    <source>
        <dbReference type="EMBL" id="QSL64808.1"/>
    </source>
</evidence>
<evidence type="ECO:0000256" key="14">
    <source>
        <dbReference type="RuleBase" id="RU361234"/>
    </source>
</evidence>
<dbReference type="Proteomes" id="UP000663699">
    <property type="component" value="Chromosome 3"/>
</dbReference>
<dbReference type="InterPro" id="IPR002305">
    <property type="entry name" value="aa-tRNA-synth_Ic"/>
</dbReference>
<protein>
    <recommendedName>
        <fullName evidence="3 14">Tyrosine--tRNA ligase</fullName>
        <ecNumber evidence="3 14">6.1.1.1</ecNumber>
    </recommendedName>
    <alternativeName>
        <fullName evidence="12 14">Tyrosyl-tRNA synthetase</fullName>
    </alternativeName>
</protein>
<evidence type="ECO:0000256" key="11">
    <source>
        <dbReference type="ARBA" id="ARBA00023146"/>
    </source>
</evidence>
<dbReference type="OrthoDB" id="10052615at2759"/>
<comment type="subcellular location">
    <subcellularLocation>
        <location evidence="1">Cytoplasm</location>
    </subcellularLocation>
</comment>
<name>A0A899G0D7_9ASCO</name>
<dbReference type="NCBIfam" id="NF006330">
    <property type="entry name" value="PRK08560.1"/>
    <property type="match status" value="1"/>
</dbReference>
<evidence type="ECO:0000256" key="3">
    <source>
        <dbReference type="ARBA" id="ARBA00013160"/>
    </source>
</evidence>
<dbReference type="GO" id="GO:0006437">
    <property type="term" value="P:tyrosyl-tRNA aminoacylation"/>
    <property type="evidence" value="ECO:0007669"/>
    <property type="project" value="InterPro"/>
</dbReference>
<evidence type="ECO:0000256" key="7">
    <source>
        <dbReference type="ARBA" id="ARBA00022737"/>
    </source>
</evidence>
<evidence type="ECO:0000256" key="2">
    <source>
        <dbReference type="ARBA" id="ARBA00005594"/>
    </source>
</evidence>
<evidence type="ECO:0000256" key="1">
    <source>
        <dbReference type="ARBA" id="ARBA00004496"/>
    </source>
</evidence>
<dbReference type="PRINTS" id="PR01040">
    <property type="entry name" value="TRNASYNTHTYR"/>
</dbReference>